<dbReference type="OMA" id="KWALLWR"/>
<proteinExistence type="predicted"/>
<sequence>MASPLPADIIYIIVELLEQERDFNSLFQCAVTARCFAGQALAALYKGGGTEISDSTHVRRKWALMWRSIMLSTLNQTYLPYYSYMRYLDLNDLSNLLSHSSFTGAIQENFFTLELQDLVSHGYEPKGNKRLRSLRNLPDNKWILSKFGSAKWPKRLFKEPPRYVECRVTALTIWSGVSLTEHAGDRIREYCPDFRQIIIYRWINEQGRNSETDAEMFLDELLPHSLKYFEMLSSCHLGPRSIRAIGTQLNSLVELKLTSLGIEAIAELPTLAVPPVLKVLVLTDSIPAARNEYFYSTVTRVADWIRSCKSLRQLELRRFVDDSRLLSQVLNDESVRLRALSLTGYTMVGSHDFHSALACQQSLQHLLLRGECSEIPADTELLIQAIGQLANLRELELKDISDYFTSNHVKALTPCIPHLERLWIGGDFFDDDIWAAFRCLPELKSLAIHALSEFTAQGILDFISSLGVDHRGMNLSILNSVAPGLTAEAQILIRDTLKGHLDGTFDFGLAQGREFIQPQKTSLLTVSQRNTVMLTQKTYRIDQLLTTMLNIALVKKH</sequence>
<dbReference type="Gene3D" id="3.80.10.10">
    <property type="entry name" value="Ribonuclease Inhibitor"/>
    <property type="match status" value="1"/>
</dbReference>
<gene>
    <name evidence="1" type="ORF">ACLA_069710</name>
</gene>
<reference evidence="1 2" key="1">
    <citation type="journal article" date="2008" name="PLoS Genet.">
        <title>Genomic islands in the pathogenic filamentous fungus Aspergillus fumigatus.</title>
        <authorList>
            <person name="Fedorova N.D."/>
            <person name="Khaldi N."/>
            <person name="Joardar V.S."/>
            <person name="Maiti R."/>
            <person name="Amedeo P."/>
            <person name="Anderson M.J."/>
            <person name="Crabtree J."/>
            <person name="Silva J.C."/>
            <person name="Badger J.H."/>
            <person name="Albarraq A."/>
            <person name="Angiuoli S."/>
            <person name="Bussey H."/>
            <person name="Bowyer P."/>
            <person name="Cotty P.J."/>
            <person name="Dyer P.S."/>
            <person name="Egan A."/>
            <person name="Galens K."/>
            <person name="Fraser-Liggett C.M."/>
            <person name="Haas B.J."/>
            <person name="Inman J.M."/>
            <person name="Kent R."/>
            <person name="Lemieux S."/>
            <person name="Malavazi I."/>
            <person name="Orvis J."/>
            <person name="Roemer T."/>
            <person name="Ronning C.M."/>
            <person name="Sundaram J.P."/>
            <person name="Sutton G."/>
            <person name="Turner G."/>
            <person name="Venter J.C."/>
            <person name="White O.R."/>
            <person name="Whitty B.R."/>
            <person name="Youngman P."/>
            <person name="Wolfe K.H."/>
            <person name="Goldman G.H."/>
            <person name="Wortman J.R."/>
            <person name="Jiang B."/>
            <person name="Denning D.W."/>
            <person name="Nierman W.C."/>
        </authorList>
    </citation>
    <scope>NUCLEOTIDE SEQUENCE [LARGE SCALE GENOMIC DNA]</scope>
    <source>
        <strain evidence="2">ATCC 1007 / CBS 513.65 / DSM 816 / NCTC 3887 / NRRL 1</strain>
    </source>
</reference>
<protein>
    <recommendedName>
        <fullName evidence="3">F-box domain protein</fullName>
    </recommendedName>
</protein>
<evidence type="ECO:0000313" key="2">
    <source>
        <dbReference type="Proteomes" id="UP000006701"/>
    </source>
</evidence>
<dbReference type="OrthoDB" id="10028886at2759"/>
<evidence type="ECO:0008006" key="3">
    <source>
        <dbReference type="Google" id="ProtNLM"/>
    </source>
</evidence>
<dbReference type="AlphaFoldDB" id="A1C6B9"/>
<dbReference type="SUPFAM" id="SSF52047">
    <property type="entry name" value="RNI-like"/>
    <property type="match status" value="1"/>
</dbReference>
<dbReference type="eggNOG" id="ENOG502QSK1">
    <property type="taxonomic scope" value="Eukaryota"/>
</dbReference>
<dbReference type="KEGG" id="act:ACLA_069710"/>
<accession>A1C6B9</accession>
<keyword evidence="2" id="KW-1185">Reference proteome</keyword>
<dbReference type="Proteomes" id="UP000006701">
    <property type="component" value="Unassembled WGS sequence"/>
</dbReference>
<dbReference type="STRING" id="344612.A1C6B9"/>
<name>A1C6B9_ASPCL</name>
<dbReference type="HOGENOM" id="CLU_036208_0_0_1"/>
<dbReference type="RefSeq" id="XP_001275366.1">
    <property type="nucleotide sequence ID" value="XM_001275365.1"/>
</dbReference>
<evidence type="ECO:0000313" key="1">
    <source>
        <dbReference type="EMBL" id="EAW13940.1"/>
    </source>
</evidence>
<dbReference type="EMBL" id="DS027045">
    <property type="protein sequence ID" value="EAW13940.1"/>
    <property type="molecule type" value="Genomic_DNA"/>
</dbReference>
<dbReference type="VEuPathDB" id="FungiDB:ACLA_069710"/>
<organism evidence="1 2">
    <name type="scientific">Aspergillus clavatus (strain ATCC 1007 / CBS 513.65 / DSM 816 / NCTC 3887 / NRRL 1 / QM 1276 / 107)</name>
    <dbReference type="NCBI Taxonomy" id="344612"/>
    <lineage>
        <taxon>Eukaryota</taxon>
        <taxon>Fungi</taxon>
        <taxon>Dikarya</taxon>
        <taxon>Ascomycota</taxon>
        <taxon>Pezizomycotina</taxon>
        <taxon>Eurotiomycetes</taxon>
        <taxon>Eurotiomycetidae</taxon>
        <taxon>Eurotiales</taxon>
        <taxon>Aspergillaceae</taxon>
        <taxon>Aspergillus</taxon>
        <taxon>Aspergillus subgen. Fumigati</taxon>
    </lineage>
</organism>
<dbReference type="InterPro" id="IPR032675">
    <property type="entry name" value="LRR_dom_sf"/>
</dbReference>
<dbReference type="GeneID" id="4707568"/>